<dbReference type="EnsemblMetazoa" id="tetur30g02110.1">
    <property type="protein sequence ID" value="tetur30g02110.1"/>
    <property type="gene ID" value="tetur30g02110"/>
</dbReference>
<reference evidence="6" key="1">
    <citation type="submission" date="2011-08" db="EMBL/GenBank/DDBJ databases">
        <authorList>
            <person name="Rombauts S."/>
        </authorList>
    </citation>
    <scope>NUCLEOTIDE SEQUENCE</scope>
    <source>
        <strain evidence="6">London</strain>
    </source>
</reference>
<dbReference type="InterPro" id="IPR039886">
    <property type="entry name" value="BTBD10/KCTD20"/>
</dbReference>
<feature type="compositionally biased region" description="Polar residues" evidence="3">
    <location>
        <begin position="1"/>
        <end position="14"/>
    </location>
</feature>
<dbReference type="InterPro" id="IPR011333">
    <property type="entry name" value="SKP1/BTB/POZ_sf"/>
</dbReference>
<organism evidence="5 6">
    <name type="scientific">Tetranychus urticae</name>
    <name type="common">Two-spotted spider mite</name>
    <dbReference type="NCBI Taxonomy" id="32264"/>
    <lineage>
        <taxon>Eukaryota</taxon>
        <taxon>Metazoa</taxon>
        <taxon>Ecdysozoa</taxon>
        <taxon>Arthropoda</taxon>
        <taxon>Chelicerata</taxon>
        <taxon>Arachnida</taxon>
        <taxon>Acari</taxon>
        <taxon>Acariformes</taxon>
        <taxon>Trombidiformes</taxon>
        <taxon>Prostigmata</taxon>
        <taxon>Eleutherengona</taxon>
        <taxon>Raphignathae</taxon>
        <taxon>Tetranychoidea</taxon>
        <taxon>Tetranychidae</taxon>
        <taxon>Tetranychus</taxon>
    </lineage>
</organism>
<dbReference type="STRING" id="32264.T1L0V7"/>
<comment type="subcellular location">
    <subcellularLocation>
        <location evidence="1">Cytoplasm</location>
    </subcellularLocation>
</comment>
<keyword evidence="6" id="KW-1185">Reference proteome</keyword>
<dbReference type="InterPro" id="IPR039885">
    <property type="entry name" value="BTBD10/KCTD20_BTB/POZ"/>
</dbReference>
<dbReference type="Gene3D" id="3.30.710.10">
    <property type="entry name" value="Potassium Channel Kv1.1, Chain A"/>
    <property type="match status" value="1"/>
</dbReference>
<feature type="domain" description="BTB" evidence="4">
    <location>
        <begin position="44"/>
        <end position="152"/>
    </location>
</feature>
<evidence type="ECO:0000313" key="6">
    <source>
        <dbReference type="Proteomes" id="UP000015104"/>
    </source>
</evidence>
<dbReference type="Proteomes" id="UP000015104">
    <property type="component" value="Unassembled WGS sequence"/>
</dbReference>
<sequence>MSRSIDVNQVNDSDPSSKSNGKNNGGKVRQLKTVCLTTSSDPGDRLVLVVDDTRFVIDKTSFVLYPDTLLGRMFGPRVASGASSITRPNDKGEFEVAEGITSHCFRAILEYYKSGVIHCPPSVPITELREACDYLLIPFDATTIKCQNLGGLLHEISNEGAKCQFEYFLEQHIFPAMVASAQRGERECHIAVLTDDDVVDWDDEFPPQTGQEHCQIIYNSALYRFFKYIENRDVAKQILRDRGLKKIRLGIEGFPTHEEKRRRRPGARPEVIYNYVQRPFVRMSWEKEEAKSRHVDFQCVKSKSITNLANVDGVEGSNDDNASNSSS</sequence>
<dbReference type="SUPFAM" id="SSF54695">
    <property type="entry name" value="POZ domain"/>
    <property type="match status" value="1"/>
</dbReference>
<dbReference type="PANTHER" id="PTHR21637">
    <property type="entry name" value="BTB/POZ DOMAIN-CONTAINING PROTEIN 10-RELATED"/>
    <property type="match status" value="1"/>
</dbReference>
<evidence type="ECO:0000256" key="1">
    <source>
        <dbReference type="ARBA" id="ARBA00004496"/>
    </source>
</evidence>
<protein>
    <recommendedName>
        <fullName evidence="4">BTB domain-containing protein</fullName>
    </recommendedName>
</protein>
<dbReference type="PANTHER" id="PTHR21637:SF0">
    <property type="entry name" value="AT10158P"/>
    <property type="match status" value="1"/>
</dbReference>
<dbReference type="GO" id="GO:0042327">
    <property type="term" value="P:positive regulation of phosphorylation"/>
    <property type="evidence" value="ECO:0007669"/>
    <property type="project" value="TreeGrafter"/>
</dbReference>
<dbReference type="GO" id="GO:0005737">
    <property type="term" value="C:cytoplasm"/>
    <property type="evidence" value="ECO:0007669"/>
    <property type="project" value="UniProtKB-SubCell"/>
</dbReference>
<dbReference type="InterPro" id="IPR000210">
    <property type="entry name" value="BTB/POZ_dom"/>
</dbReference>
<evidence type="ECO:0000256" key="2">
    <source>
        <dbReference type="ARBA" id="ARBA00022490"/>
    </source>
</evidence>
<dbReference type="OMA" id="FQFAHAN"/>
<feature type="compositionally biased region" description="Low complexity" evidence="3">
    <location>
        <begin position="16"/>
        <end position="26"/>
    </location>
</feature>
<dbReference type="Pfam" id="PF16017">
    <property type="entry name" value="BTB_3"/>
    <property type="match status" value="1"/>
</dbReference>
<dbReference type="HOGENOM" id="CLU_036245_0_1_1"/>
<accession>T1L0V7</accession>
<dbReference type="SMART" id="SM00225">
    <property type="entry name" value="BTB"/>
    <property type="match status" value="1"/>
</dbReference>
<keyword evidence="2" id="KW-0963">Cytoplasm</keyword>
<dbReference type="CDD" id="cd18318">
    <property type="entry name" value="BTB_POZ_KCTD20-like"/>
    <property type="match status" value="1"/>
</dbReference>
<dbReference type="AlphaFoldDB" id="T1L0V7"/>
<dbReference type="eggNOG" id="KOG3840">
    <property type="taxonomic scope" value="Eukaryota"/>
</dbReference>
<dbReference type="EMBL" id="CAEY01000873">
    <property type="status" value="NOT_ANNOTATED_CDS"/>
    <property type="molecule type" value="Genomic_DNA"/>
</dbReference>
<reference evidence="5" key="2">
    <citation type="submission" date="2015-06" db="UniProtKB">
        <authorList>
            <consortium name="EnsemblMetazoa"/>
        </authorList>
    </citation>
    <scope>IDENTIFICATION</scope>
</reference>
<evidence type="ECO:0000259" key="4">
    <source>
        <dbReference type="SMART" id="SM00225"/>
    </source>
</evidence>
<dbReference type="OrthoDB" id="10034757at2759"/>
<dbReference type="KEGG" id="tut:107369200"/>
<feature type="region of interest" description="Disordered" evidence="3">
    <location>
        <begin position="1"/>
        <end position="26"/>
    </location>
</feature>
<evidence type="ECO:0000313" key="5">
    <source>
        <dbReference type="EnsemblMetazoa" id="tetur30g02110.1"/>
    </source>
</evidence>
<gene>
    <name evidence="5" type="primary">107369200</name>
</gene>
<proteinExistence type="predicted"/>
<name>T1L0V7_TETUR</name>
<evidence type="ECO:0000256" key="3">
    <source>
        <dbReference type="SAM" id="MobiDB-lite"/>
    </source>
</evidence>